<feature type="compositionally biased region" description="Basic and acidic residues" evidence="8">
    <location>
        <begin position="361"/>
        <end position="370"/>
    </location>
</feature>
<feature type="compositionally biased region" description="Basic and acidic residues" evidence="8">
    <location>
        <begin position="435"/>
        <end position="460"/>
    </location>
</feature>
<keyword evidence="11" id="KW-1185">Reference proteome</keyword>
<comment type="subcellular location">
    <subcellularLocation>
        <location evidence="1">Nucleus</location>
    </subcellularLocation>
</comment>
<feature type="domain" description="CBF1-interacting co-repressor CIR N-terminal" evidence="9">
    <location>
        <begin position="11"/>
        <end position="47"/>
    </location>
</feature>
<keyword evidence="6" id="KW-0508">mRNA splicing</keyword>
<organism evidence="10 11">
    <name type="scientific">Batrachochytrium salamandrivorans</name>
    <dbReference type="NCBI Taxonomy" id="1357716"/>
    <lineage>
        <taxon>Eukaryota</taxon>
        <taxon>Fungi</taxon>
        <taxon>Fungi incertae sedis</taxon>
        <taxon>Chytridiomycota</taxon>
        <taxon>Chytridiomycota incertae sedis</taxon>
        <taxon>Chytridiomycetes</taxon>
        <taxon>Rhizophydiales</taxon>
        <taxon>Rhizophydiales incertae sedis</taxon>
        <taxon>Batrachochytrium</taxon>
    </lineage>
</organism>
<dbReference type="Pfam" id="PF10197">
    <property type="entry name" value="Cir_N"/>
    <property type="match status" value="1"/>
</dbReference>
<dbReference type="Proteomes" id="UP001648503">
    <property type="component" value="Unassembled WGS sequence"/>
</dbReference>
<gene>
    <name evidence="10" type="ORF">BASA50_005904</name>
</gene>
<evidence type="ECO:0000313" key="11">
    <source>
        <dbReference type="Proteomes" id="UP001648503"/>
    </source>
</evidence>
<dbReference type="SMART" id="SM01083">
    <property type="entry name" value="Cir_N"/>
    <property type="match status" value="1"/>
</dbReference>
<evidence type="ECO:0000256" key="8">
    <source>
        <dbReference type="SAM" id="MobiDB-lite"/>
    </source>
</evidence>
<dbReference type="InterPro" id="IPR051376">
    <property type="entry name" value="CWC25_splicing_factor"/>
</dbReference>
<keyword evidence="4" id="KW-0747">Spliceosome</keyword>
<comment type="caution">
    <text evidence="10">The sequence shown here is derived from an EMBL/GenBank/DDBJ whole genome shotgun (WGS) entry which is preliminary data.</text>
</comment>
<protein>
    <recommendedName>
        <fullName evidence="9">CBF1-interacting co-repressor CIR N-terminal domain-containing protein</fullName>
    </recommendedName>
</protein>
<evidence type="ECO:0000256" key="6">
    <source>
        <dbReference type="ARBA" id="ARBA00023187"/>
    </source>
</evidence>
<feature type="region of interest" description="Disordered" evidence="8">
    <location>
        <begin position="165"/>
        <end position="417"/>
    </location>
</feature>
<evidence type="ECO:0000256" key="5">
    <source>
        <dbReference type="ARBA" id="ARBA00023054"/>
    </source>
</evidence>
<feature type="region of interest" description="Disordered" evidence="8">
    <location>
        <begin position="431"/>
        <end position="513"/>
    </location>
</feature>
<dbReference type="PANTHER" id="PTHR16196:SF0">
    <property type="entry name" value="PRE-MRNA-SPLICING FACTOR CWC25 HOMOLOG"/>
    <property type="match status" value="1"/>
</dbReference>
<feature type="region of interest" description="Disordered" evidence="8">
    <location>
        <begin position="1"/>
        <end position="59"/>
    </location>
</feature>
<name>A0ABQ8FBK1_9FUNG</name>
<evidence type="ECO:0000259" key="9">
    <source>
        <dbReference type="SMART" id="SM01083"/>
    </source>
</evidence>
<evidence type="ECO:0000256" key="1">
    <source>
        <dbReference type="ARBA" id="ARBA00004123"/>
    </source>
</evidence>
<dbReference type="Pfam" id="PF12542">
    <property type="entry name" value="CWC25"/>
    <property type="match status" value="1"/>
</dbReference>
<feature type="compositionally biased region" description="Basic residues" evidence="8">
    <location>
        <begin position="174"/>
        <end position="194"/>
    </location>
</feature>
<dbReference type="InterPro" id="IPR019339">
    <property type="entry name" value="CIR_N_dom"/>
</dbReference>
<dbReference type="EMBL" id="JAFCIX010000310">
    <property type="protein sequence ID" value="KAH6595386.1"/>
    <property type="molecule type" value="Genomic_DNA"/>
</dbReference>
<feature type="compositionally biased region" description="Basic and acidic residues" evidence="8">
    <location>
        <begin position="318"/>
        <end position="327"/>
    </location>
</feature>
<feature type="compositionally biased region" description="Polar residues" evidence="8">
    <location>
        <begin position="501"/>
        <end position="513"/>
    </location>
</feature>
<evidence type="ECO:0000256" key="7">
    <source>
        <dbReference type="ARBA" id="ARBA00023242"/>
    </source>
</evidence>
<comment type="similarity">
    <text evidence="2">Belongs to the CWC25 family.</text>
</comment>
<feature type="compositionally biased region" description="Polar residues" evidence="8">
    <location>
        <begin position="396"/>
        <end position="415"/>
    </location>
</feature>
<evidence type="ECO:0000313" key="10">
    <source>
        <dbReference type="EMBL" id="KAH6595386.1"/>
    </source>
</evidence>
<keyword evidence="3" id="KW-0507">mRNA processing</keyword>
<feature type="compositionally biased region" description="Basic and acidic residues" evidence="8">
    <location>
        <begin position="270"/>
        <end position="301"/>
    </location>
</feature>
<feature type="compositionally biased region" description="Basic and acidic residues" evidence="8">
    <location>
        <begin position="195"/>
        <end position="230"/>
    </location>
</feature>
<keyword evidence="5" id="KW-0175">Coiled coil</keyword>
<keyword evidence="7" id="KW-0539">Nucleus</keyword>
<evidence type="ECO:0000256" key="2">
    <source>
        <dbReference type="ARBA" id="ARBA00006695"/>
    </source>
</evidence>
<evidence type="ECO:0000256" key="3">
    <source>
        <dbReference type="ARBA" id="ARBA00022664"/>
    </source>
</evidence>
<feature type="compositionally biased region" description="Basic and acidic residues" evidence="8">
    <location>
        <begin position="23"/>
        <end position="53"/>
    </location>
</feature>
<dbReference type="PANTHER" id="PTHR16196">
    <property type="entry name" value="CELL CYCLE CONTROL PROTEIN CWF25"/>
    <property type="match status" value="1"/>
</dbReference>
<reference evidence="10 11" key="1">
    <citation type="submission" date="2021-02" db="EMBL/GenBank/DDBJ databases">
        <title>Variation within the Batrachochytrium salamandrivorans European outbreak.</title>
        <authorList>
            <person name="Kelly M."/>
            <person name="Pasmans F."/>
            <person name="Shea T.P."/>
            <person name="Munoz J.F."/>
            <person name="Carranza S."/>
            <person name="Cuomo C.A."/>
            <person name="Martel A."/>
        </authorList>
    </citation>
    <scope>NUCLEOTIDE SEQUENCE [LARGE SCALE GENOMIC DNA]</scope>
    <source>
        <strain evidence="10 11">AMFP18/2</strain>
    </source>
</reference>
<sequence length="513" mass="58303">MGGGDLNLKKSWHPGTFRNQENVWKREQAAQEEKKKLDQLRKEKAEEREREELQALNNGRINKSATRLEWMYTSAPGSQPEEISQDKEAFLLGKRRADKLVDQGAKVSDMSTAATFTRTSSTLYGSTANTVRDLQAKIRDDPLLAIKRREQASVQAVLSNPIRLKMLTESQNKKDKKKKKDKKDKKERKSKKERRSKDSDDSGVDEGRSRRDDRHDSSGSDTKADLPSKHAHDHQRPRHSESYTRKTSLSDRSPHRRNDSRSPSRPNHSSHRDEHNGSHRQHGRDVDRESKGGRQSLDRDRHHSRHRSPPSISPPRYSRRDSRHDSRSPPPRRSYHRTTPLTQGDRSRHDSSIHSNRSAHVRREPQEKSESSTALAGLADSTHVAVDTGIAAPSTKPVSTPSQSGPQNSYATYQKMQEEVRQQRLAAMQGNAQRLEMERGERVASSRIMERAEVEAEQNARRKRTRDGSGATAESSFEADMHRKAYMSSGATAADMIRRNQGFSERPSSSLVE</sequence>
<accession>A0ABQ8FBK1</accession>
<evidence type="ECO:0000256" key="4">
    <source>
        <dbReference type="ARBA" id="ARBA00022728"/>
    </source>
</evidence>
<feature type="compositionally biased region" description="Basic and acidic residues" evidence="8">
    <location>
        <begin position="238"/>
        <end position="262"/>
    </location>
</feature>
<dbReference type="InterPro" id="IPR022209">
    <property type="entry name" value="CWC25"/>
</dbReference>
<proteinExistence type="inferred from homology"/>